<comment type="catalytic activity">
    <reaction evidence="1">
        <text>Cleavage of peptide bonds with very broad specificity.</text>
        <dbReference type="EC" id="3.4.25.1"/>
    </reaction>
</comment>
<dbReference type="Pfam" id="PF00227">
    <property type="entry name" value="Proteasome"/>
    <property type="match status" value="1"/>
</dbReference>
<evidence type="ECO:0000256" key="2">
    <source>
        <dbReference type="ARBA" id="ARBA00022490"/>
    </source>
</evidence>
<keyword evidence="4" id="KW-0888">Threonine protease</keyword>
<dbReference type="PRINTS" id="PR00141">
    <property type="entry name" value="PROTEASOME"/>
</dbReference>
<dbReference type="PANTHER" id="PTHR32194">
    <property type="entry name" value="METALLOPROTEASE TLDD"/>
    <property type="match status" value="1"/>
</dbReference>
<evidence type="ECO:0000256" key="1">
    <source>
        <dbReference type="ARBA" id="ARBA00001198"/>
    </source>
</evidence>
<dbReference type="KEGG" id="acad:UA74_18655"/>
<dbReference type="GO" id="GO:0019774">
    <property type="term" value="C:proteasome core complex, beta-subunit complex"/>
    <property type="evidence" value="ECO:0007669"/>
    <property type="project" value="UniProtKB-ARBA"/>
</dbReference>
<dbReference type="EMBL" id="CP016076">
    <property type="protein sequence ID" value="APU15759.1"/>
    <property type="molecule type" value="Genomic_DNA"/>
</dbReference>
<evidence type="ECO:0000256" key="4">
    <source>
        <dbReference type="ARBA" id="ARBA00022698"/>
    </source>
</evidence>
<name>A0AAC9LF67_9PSEU</name>
<dbReference type="CDD" id="cd01906">
    <property type="entry name" value="proteasome_protease_HslV"/>
    <property type="match status" value="1"/>
</dbReference>
<dbReference type="GO" id="GO:0005737">
    <property type="term" value="C:cytoplasm"/>
    <property type="evidence" value="ECO:0007669"/>
    <property type="project" value="TreeGrafter"/>
</dbReference>
<dbReference type="InterPro" id="IPR000243">
    <property type="entry name" value="Pept_T1A_subB"/>
</dbReference>
<evidence type="ECO:0000256" key="10">
    <source>
        <dbReference type="PIRSR" id="PIRSR600243-1"/>
    </source>
</evidence>
<dbReference type="SUPFAM" id="SSF56235">
    <property type="entry name" value="N-terminal nucleophile aminohydrolases (Ntn hydrolases)"/>
    <property type="match status" value="1"/>
</dbReference>
<keyword evidence="2" id="KW-0963">Cytoplasm</keyword>
<evidence type="ECO:0000256" key="3">
    <source>
        <dbReference type="ARBA" id="ARBA00022670"/>
    </source>
</evidence>
<dbReference type="Proteomes" id="UP000185511">
    <property type="component" value="Chromosome"/>
</dbReference>
<dbReference type="Gene3D" id="3.60.20.10">
    <property type="entry name" value="Glutamine Phosphoribosylpyrophosphate, subunit 1, domain 1"/>
    <property type="match status" value="1"/>
</dbReference>
<dbReference type="InterPro" id="IPR023333">
    <property type="entry name" value="Proteasome_suB-type"/>
</dbReference>
<evidence type="ECO:0000256" key="9">
    <source>
        <dbReference type="NCBIfam" id="TIGR03690"/>
    </source>
</evidence>
<keyword evidence="3" id="KW-0645">Protease</keyword>
<organism evidence="11 12">
    <name type="scientific">Actinoalloteichus fjordicus</name>
    <dbReference type="NCBI Taxonomy" id="1612552"/>
    <lineage>
        <taxon>Bacteria</taxon>
        <taxon>Bacillati</taxon>
        <taxon>Actinomycetota</taxon>
        <taxon>Actinomycetes</taxon>
        <taxon>Pseudonocardiales</taxon>
        <taxon>Pseudonocardiaceae</taxon>
        <taxon>Actinoalloteichus</taxon>
    </lineage>
</organism>
<dbReference type="EC" id="3.4.25.1" evidence="9"/>
<evidence type="ECO:0000313" key="11">
    <source>
        <dbReference type="EMBL" id="APU15759.1"/>
    </source>
</evidence>
<dbReference type="InterPro" id="IPR029055">
    <property type="entry name" value="Ntn_hydrolases_N"/>
</dbReference>
<protein>
    <recommendedName>
        <fullName evidence="9">Proteasome subunit beta</fullName>
        <ecNumber evidence="9">3.4.25.1</ecNumber>
    </recommendedName>
</protein>
<dbReference type="NCBIfam" id="TIGR03690">
    <property type="entry name" value="20S_bact_beta"/>
    <property type="match status" value="1"/>
</dbReference>
<evidence type="ECO:0000256" key="8">
    <source>
        <dbReference type="ARBA" id="ARBA00023145"/>
    </source>
</evidence>
<dbReference type="InterPro" id="IPR001353">
    <property type="entry name" value="Proteasome_sua/b"/>
</dbReference>
<dbReference type="AlphaFoldDB" id="A0AAC9LF67"/>
<reference evidence="12" key="1">
    <citation type="submission" date="2016-06" db="EMBL/GenBank/DDBJ databases">
        <title>Complete genome sequence of Actinoalloteichus fjordicus DSM 46855 (=ADI127-17), type strain of the new species Actinoalloteichus fjordicus.</title>
        <authorList>
            <person name="Ruckert C."/>
            <person name="Nouioui I."/>
            <person name="Willmese J."/>
            <person name="van Wezel G."/>
            <person name="Klenk H.-P."/>
            <person name="Kalinowski J."/>
            <person name="Zotchev S.B."/>
        </authorList>
    </citation>
    <scope>NUCLEOTIDE SEQUENCE [LARGE SCALE GENOMIC DNA]</scope>
    <source>
        <strain evidence="12">ADI127-7</strain>
    </source>
</reference>
<evidence type="ECO:0000313" key="12">
    <source>
        <dbReference type="Proteomes" id="UP000185511"/>
    </source>
</evidence>
<accession>A0AAC9LF67</accession>
<sequence length="265" mass="28129">MTPMAPQGFSDPQTALMSIGGTSFYQLVREHAPQSLPQHQAASVDESYRHGTTVLALHYRDGVIMAGDRRATMGNLIAQRDLRKIEPADSHSGIAFAGTVGVATRMVALFQVELQHYEKIEGVALSLPAKVNRISVMMRGNLAQAMQGLAVVPLFAGWDHHEAAGRIFTFDITGSRSEKSDFGGAGSGSQFALSSLKKLYRPGLSRDEAARIAVESLVDAADDDTATGGPDAAGGRYPVVAAITEDGYAEIPEDELIALATPSSD</sequence>
<feature type="active site" description="Nucleophile" evidence="10">
    <location>
        <position position="52"/>
    </location>
</feature>
<keyword evidence="6" id="KW-0068">Autocatalytic cleavage</keyword>
<keyword evidence="8" id="KW-0865">Zymogen</keyword>
<dbReference type="GO" id="GO:0004298">
    <property type="term" value="F:threonine-type endopeptidase activity"/>
    <property type="evidence" value="ECO:0007669"/>
    <property type="project" value="UniProtKB-UniRule"/>
</dbReference>
<evidence type="ECO:0000256" key="6">
    <source>
        <dbReference type="ARBA" id="ARBA00022813"/>
    </source>
</evidence>
<keyword evidence="7 11" id="KW-0647">Proteasome</keyword>
<proteinExistence type="predicted"/>
<dbReference type="PANTHER" id="PTHR32194:SF0">
    <property type="entry name" value="ATP-DEPENDENT PROTEASE SUBUNIT HSLV"/>
    <property type="match status" value="1"/>
</dbReference>
<keyword evidence="5 11" id="KW-0378">Hydrolase</keyword>
<gene>
    <name evidence="11" type="ORF">UA74_18655</name>
</gene>
<dbReference type="InterPro" id="IPR022483">
    <property type="entry name" value="PSB_actinobac"/>
</dbReference>
<dbReference type="GO" id="GO:0010498">
    <property type="term" value="P:proteasomal protein catabolic process"/>
    <property type="evidence" value="ECO:0007669"/>
    <property type="project" value="UniProtKB-UniRule"/>
</dbReference>
<keyword evidence="12" id="KW-1185">Reference proteome</keyword>
<dbReference type="PROSITE" id="PS51476">
    <property type="entry name" value="PROTEASOME_BETA_2"/>
    <property type="match status" value="1"/>
</dbReference>
<evidence type="ECO:0000256" key="5">
    <source>
        <dbReference type="ARBA" id="ARBA00022801"/>
    </source>
</evidence>
<evidence type="ECO:0000256" key="7">
    <source>
        <dbReference type="ARBA" id="ARBA00022942"/>
    </source>
</evidence>